<keyword evidence="6" id="KW-1185">Reference proteome</keyword>
<name>A0A7W8G6F3_9SPIR</name>
<dbReference type="InterPro" id="IPR043128">
    <property type="entry name" value="Rev_trsase/Diguanyl_cyclase"/>
</dbReference>
<feature type="transmembrane region" description="Helical" evidence="3">
    <location>
        <begin position="90"/>
        <end position="113"/>
    </location>
</feature>
<dbReference type="InterPro" id="IPR029787">
    <property type="entry name" value="Nucleotide_cyclase"/>
</dbReference>
<dbReference type="PANTHER" id="PTHR45138">
    <property type="entry name" value="REGULATORY COMPONENTS OF SENSORY TRANSDUCTION SYSTEM"/>
    <property type="match status" value="1"/>
</dbReference>
<comment type="catalytic activity">
    <reaction evidence="2">
        <text>2 GTP = 3',3'-c-di-GMP + 2 diphosphate</text>
        <dbReference type="Rhea" id="RHEA:24898"/>
        <dbReference type="ChEBI" id="CHEBI:33019"/>
        <dbReference type="ChEBI" id="CHEBI:37565"/>
        <dbReference type="ChEBI" id="CHEBI:58805"/>
        <dbReference type="EC" id="2.7.7.65"/>
    </reaction>
</comment>
<evidence type="ECO:0000313" key="5">
    <source>
        <dbReference type="EMBL" id="MBB5224709.1"/>
    </source>
</evidence>
<evidence type="ECO:0000256" key="3">
    <source>
        <dbReference type="SAM" id="Phobius"/>
    </source>
</evidence>
<dbReference type="InterPro" id="IPR000160">
    <property type="entry name" value="GGDEF_dom"/>
</dbReference>
<dbReference type="Pfam" id="PF00990">
    <property type="entry name" value="GGDEF"/>
    <property type="match status" value="1"/>
</dbReference>
<sequence>MTARSFNYYGYTKESYLECSDLIRTTNRKHITILNTWFILINLLYLVFSYLNLFGVNQERIPFYAAYLLAGIVFEIWLTAFPKTAERHNYLAVFSSIIGLLSYGILTSIFAPYMPATMFLVLLALTALSYIGTMAIMICLSILAVGIFLTTSYLFKTFSIAYNDTYNAVVVMTLVFGLHYTFQRTRVSQFILYQRDLQIQKELEIKSSFDALTTLLNRGRFFAITEEVLRSKTSEYITLCILDLDEFKGINDNLGHQMGDKVIQTVGKTLIQQLGIENYISEMTSSWDLTQKISIAGRLGGDEFILFIRGKKTQNEVRELLQRVLDSLNKVQFDKLNGIHASFGVTEIISTDRDIDNAYKRADEALYESKRAGKNQIHFSTKALPGDA</sequence>
<feature type="transmembrane region" description="Helical" evidence="3">
    <location>
        <begin position="34"/>
        <end position="55"/>
    </location>
</feature>
<dbReference type="SMART" id="SM00267">
    <property type="entry name" value="GGDEF"/>
    <property type="match status" value="1"/>
</dbReference>
<feature type="transmembrane region" description="Helical" evidence="3">
    <location>
        <begin position="61"/>
        <end position="78"/>
    </location>
</feature>
<dbReference type="PROSITE" id="PS50887">
    <property type="entry name" value="GGDEF"/>
    <property type="match status" value="1"/>
</dbReference>
<accession>A0A7W8G6F3</accession>
<evidence type="ECO:0000256" key="2">
    <source>
        <dbReference type="ARBA" id="ARBA00034247"/>
    </source>
</evidence>
<feature type="domain" description="GGDEF" evidence="4">
    <location>
        <begin position="235"/>
        <end position="382"/>
    </location>
</feature>
<dbReference type="GO" id="GO:0052621">
    <property type="term" value="F:diguanylate cyclase activity"/>
    <property type="evidence" value="ECO:0007669"/>
    <property type="project" value="UniProtKB-EC"/>
</dbReference>
<dbReference type="InterPro" id="IPR050469">
    <property type="entry name" value="Diguanylate_Cyclase"/>
</dbReference>
<dbReference type="NCBIfam" id="TIGR00254">
    <property type="entry name" value="GGDEF"/>
    <property type="match status" value="1"/>
</dbReference>
<dbReference type="Proteomes" id="UP000518887">
    <property type="component" value="Unassembled WGS sequence"/>
</dbReference>
<proteinExistence type="predicted"/>
<dbReference type="PANTHER" id="PTHR45138:SF9">
    <property type="entry name" value="DIGUANYLATE CYCLASE DGCM-RELATED"/>
    <property type="match status" value="1"/>
</dbReference>
<organism evidence="5 6">
    <name type="scientific">Treponema ruminis</name>
    <dbReference type="NCBI Taxonomy" id="744515"/>
    <lineage>
        <taxon>Bacteria</taxon>
        <taxon>Pseudomonadati</taxon>
        <taxon>Spirochaetota</taxon>
        <taxon>Spirochaetia</taxon>
        <taxon>Spirochaetales</taxon>
        <taxon>Treponemataceae</taxon>
        <taxon>Treponema</taxon>
    </lineage>
</organism>
<dbReference type="RefSeq" id="WP_184656314.1">
    <property type="nucleotide sequence ID" value="NZ_JACHFQ010000001.1"/>
</dbReference>
<evidence type="ECO:0000256" key="1">
    <source>
        <dbReference type="ARBA" id="ARBA00012528"/>
    </source>
</evidence>
<dbReference type="SUPFAM" id="SSF55073">
    <property type="entry name" value="Nucleotide cyclase"/>
    <property type="match status" value="1"/>
</dbReference>
<evidence type="ECO:0000259" key="4">
    <source>
        <dbReference type="PROSITE" id="PS50887"/>
    </source>
</evidence>
<gene>
    <name evidence="5" type="ORF">HNP76_000049</name>
</gene>
<reference evidence="5 6" key="1">
    <citation type="submission" date="2020-08" db="EMBL/GenBank/DDBJ databases">
        <title>Genomic Encyclopedia of Type Strains, Phase IV (KMG-IV): sequencing the most valuable type-strain genomes for metagenomic binning, comparative biology and taxonomic classification.</title>
        <authorList>
            <person name="Goeker M."/>
        </authorList>
    </citation>
    <scope>NUCLEOTIDE SEQUENCE [LARGE SCALE GENOMIC DNA]</scope>
    <source>
        <strain evidence="5 6">DSM 103462</strain>
    </source>
</reference>
<protein>
    <recommendedName>
        <fullName evidence="1">diguanylate cyclase</fullName>
        <ecNumber evidence="1">2.7.7.65</ecNumber>
    </recommendedName>
</protein>
<comment type="caution">
    <text evidence="5">The sequence shown here is derived from an EMBL/GenBank/DDBJ whole genome shotgun (WGS) entry which is preliminary data.</text>
</comment>
<dbReference type="AlphaFoldDB" id="A0A7W8G6F3"/>
<feature type="transmembrane region" description="Helical" evidence="3">
    <location>
        <begin position="119"/>
        <end position="149"/>
    </location>
</feature>
<dbReference type="EMBL" id="JACHFQ010000001">
    <property type="protein sequence ID" value="MBB5224709.1"/>
    <property type="molecule type" value="Genomic_DNA"/>
</dbReference>
<dbReference type="Gene3D" id="3.30.70.270">
    <property type="match status" value="1"/>
</dbReference>
<keyword evidence="3" id="KW-0812">Transmembrane</keyword>
<keyword evidence="3" id="KW-1133">Transmembrane helix</keyword>
<evidence type="ECO:0000313" key="6">
    <source>
        <dbReference type="Proteomes" id="UP000518887"/>
    </source>
</evidence>
<keyword evidence="3" id="KW-0472">Membrane</keyword>
<dbReference type="CDD" id="cd01949">
    <property type="entry name" value="GGDEF"/>
    <property type="match status" value="1"/>
</dbReference>
<feature type="transmembrane region" description="Helical" evidence="3">
    <location>
        <begin position="161"/>
        <end position="182"/>
    </location>
</feature>
<dbReference type="EC" id="2.7.7.65" evidence="1"/>